<proteinExistence type="inferred from homology"/>
<dbReference type="GO" id="GO:0006635">
    <property type="term" value="P:fatty acid beta-oxidation"/>
    <property type="evidence" value="ECO:0007669"/>
    <property type="project" value="TreeGrafter"/>
</dbReference>
<name>I7LWG7_TETTS</name>
<evidence type="ECO:0000256" key="8">
    <source>
        <dbReference type="ARBA" id="ARBA00023136"/>
    </source>
</evidence>
<evidence type="ECO:0000259" key="11">
    <source>
        <dbReference type="PROSITE" id="PS50929"/>
    </source>
</evidence>
<dbReference type="Gene3D" id="1.20.1560.10">
    <property type="entry name" value="ABC transporter type 1, transmembrane domain"/>
    <property type="match status" value="1"/>
</dbReference>
<dbReference type="Pfam" id="PF06472">
    <property type="entry name" value="ABC_membrane_2"/>
    <property type="match status" value="1"/>
</dbReference>
<dbReference type="GeneID" id="7836014"/>
<reference evidence="13" key="1">
    <citation type="journal article" date="2006" name="PLoS Biol.">
        <title>Macronuclear genome sequence of the ciliate Tetrahymena thermophila, a model eukaryote.</title>
        <authorList>
            <person name="Eisen J.A."/>
            <person name="Coyne R.S."/>
            <person name="Wu M."/>
            <person name="Wu D."/>
            <person name="Thiagarajan M."/>
            <person name="Wortman J.R."/>
            <person name="Badger J.H."/>
            <person name="Ren Q."/>
            <person name="Amedeo P."/>
            <person name="Jones K.M."/>
            <person name="Tallon L.J."/>
            <person name="Delcher A.L."/>
            <person name="Salzberg S.L."/>
            <person name="Silva J.C."/>
            <person name="Haas B.J."/>
            <person name="Majoros W.H."/>
            <person name="Farzad M."/>
            <person name="Carlton J.M."/>
            <person name="Smith R.K. Jr."/>
            <person name="Garg J."/>
            <person name="Pearlman R.E."/>
            <person name="Karrer K.M."/>
            <person name="Sun L."/>
            <person name="Manning G."/>
            <person name="Elde N.C."/>
            <person name="Turkewitz A.P."/>
            <person name="Asai D.J."/>
            <person name="Wilkes D.E."/>
            <person name="Wang Y."/>
            <person name="Cai H."/>
            <person name="Collins K."/>
            <person name="Stewart B.A."/>
            <person name="Lee S.R."/>
            <person name="Wilamowska K."/>
            <person name="Weinberg Z."/>
            <person name="Ruzzo W.L."/>
            <person name="Wloga D."/>
            <person name="Gaertig J."/>
            <person name="Frankel J."/>
            <person name="Tsao C.-C."/>
            <person name="Gorovsky M.A."/>
            <person name="Keeling P.J."/>
            <person name="Waller R.F."/>
            <person name="Patron N.J."/>
            <person name="Cherry J.M."/>
            <person name="Stover N.A."/>
            <person name="Krieger C.J."/>
            <person name="del Toro C."/>
            <person name="Ryder H.F."/>
            <person name="Williamson S.C."/>
            <person name="Barbeau R.A."/>
            <person name="Hamilton E.P."/>
            <person name="Orias E."/>
        </authorList>
    </citation>
    <scope>NUCLEOTIDE SEQUENCE [LARGE SCALE GENOMIC DNA]</scope>
    <source>
        <strain evidence="13">SB210</strain>
    </source>
</reference>
<feature type="transmembrane region" description="Helical" evidence="9">
    <location>
        <begin position="380"/>
        <end position="399"/>
    </location>
</feature>
<dbReference type="InterPro" id="IPR050835">
    <property type="entry name" value="ABC_transporter_sub-D"/>
</dbReference>
<dbReference type="Pfam" id="PF00005">
    <property type="entry name" value="ABC_tran"/>
    <property type="match status" value="1"/>
</dbReference>
<keyword evidence="7 9" id="KW-1133">Transmembrane helix</keyword>
<comment type="subcellular location">
    <subcellularLocation>
        <location evidence="1">Peroxisome membrane</location>
        <topology evidence="1">Multi-pass membrane protein</topology>
    </subcellularLocation>
</comment>
<dbReference type="GO" id="GO:0007031">
    <property type="term" value="P:peroxisome organization"/>
    <property type="evidence" value="ECO:0007669"/>
    <property type="project" value="TreeGrafter"/>
</dbReference>
<dbReference type="GO" id="GO:0015910">
    <property type="term" value="P:long-chain fatty acid import into peroxisome"/>
    <property type="evidence" value="ECO:0007669"/>
    <property type="project" value="TreeGrafter"/>
</dbReference>
<dbReference type="GO" id="GO:0016887">
    <property type="term" value="F:ATP hydrolysis activity"/>
    <property type="evidence" value="ECO:0007669"/>
    <property type="project" value="InterPro"/>
</dbReference>
<dbReference type="GO" id="GO:0005778">
    <property type="term" value="C:peroxisomal membrane"/>
    <property type="evidence" value="ECO:0007669"/>
    <property type="project" value="UniProtKB-SubCell"/>
</dbReference>
<dbReference type="eggNOG" id="KOG0060">
    <property type="taxonomic scope" value="Eukaryota"/>
</dbReference>
<dbReference type="InterPro" id="IPR017871">
    <property type="entry name" value="ABC_transporter-like_CS"/>
</dbReference>
<dbReference type="KEGG" id="tet:TTHERM_00564120"/>
<dbReference type="InterPro" id="IPR027417">
    <property type="entry name" value="P-loop_NTPase"/>
</dbReference>
<evidence type="ECO:0000256" key="7">
    <source>
        <dbReference type="ARBA" id="ARBA00022989"/>
    </source>
</evidence>
<evidence type="ECO:0000256" key="6">
    <source>
        <dbReference type="ARBA" id="ARBA00022840"/>
    </source>
</evidence>
<keyword evidence="8 9" id="KW-0472">Membrane</keyword>
<dbReference type="GO" id="GO:0005524">
    <property type="term" value="F:ATP binding"/>
    <property type="evidence" value="ECO:0007669"/>
    <property type="project" value="UniProtKB-KW"/>
</dbReference>
<organism evidence="12 13">
    <name type="scientific">Tetrahymena thermophila (strain SB210)</name>
    <dbReference type="NCBI Taxonomy" id="312017"/>
    <lineage>
        <taxon>Eukaryota</taxon>
        <taxon>Sar</taxon>
        <taxon>Alveolata</taxon>
        <taxon>Ciliophora</taxon>
        <taxon>Intramacronucleata</taxon>
        <taxon>Oligohymenophorea</taxon>
        <taxon>Hymenostomatida</taxon>
        <taxon>Tetrahymenina</taxon>
        <taxon>Tetrahymenidae</taxon>
        <taxon>Tetrahymena</taxon>
    </lineage>
</organism>
<dbReference type="GO" id="GO:0005324">
    <property type="term" value="F:long-chain fatty acid transmembrane transporter activity"/>
    <property type="evidence" value="ECO:0007669"/>
    <property type="project" value="TreeGrafter"/>
</dbReference>
<dbReference type="RefSeq" id="XP_001022011.2">
    <property type="nucleotide sequence ID" value="XM_001022011.2"/>
</dbReference>
<dbReference type="PROSITE" id="PS50929">
    <property type="entry name" value="ABC_TM1F"/>
    <property type="match status" value="1"/>
</dbReference>
<sequence length="719" mass="82864">MQYLNQQGSIIKKVQLNRYLEKEYFKRNKKKRIKQSKIGQITRQQKMAAQSKIPSNDQLWADLMSQFVKFFFKNGQRTTITISAILALLGMLKLRKNQRSREVDSKVKQEKERKGKGDVDKVFFERIKTLLKIVIPSIKCTAIIDIVLLTVFLVFRTYLSIYLAGANGRIVKAIIKLDYQLFVKRIIQLCMIAIPASFVNSYLDFLNKRLAVFFRTQLTQHLCGLYLNGMIGYQLTSLDCRVANPDQRLTNDIEKWANSLSVIYSNFTKPVLDIILFSRKLAEQVGWRGPLMVVLWYFFSGLVIKYISPPFGKLTAIAQRNEGDYRHCHTDIVHHCEEIAFYRGNNWEKERVAESFNKLIRHQVNVMVKRMYMGTFDSMLVKYGAVMVGYAVLGLPVFGPGKEQYLAKIGKDSSTITRDYVRNSSLLINLAKAIGRLVVSYKEIQELAGYTTVVCEMRDVLLDLNKGQYKRKLVESAVEYGFQQTTAPQFVTIQTGNLHEVEDVIKFDKVPIVTPGGEKLVREISLEIKVGENVIVTGPNGCGKSSLFRILGGLWPIFTGSLSSPQLSELFYIPQKAYLPTGTLRDQIIYPDTRLQMLRKKKTDDDLIEYLKNVNLEYIVNREPKKFEAFEDWYDKLSGGEKQRIAMARMFYHHPKFAILDECTSAVSADVENSLYAYCRKNNITLFTISHRVNDLKQHHDYILRFDGEGDWKLEKINH</sequence>
<dbReference type="STRING" id="312017.I7LWG7"/>
<dbReference type="TCDB" id="3.A.1.203.10">
    <property type="family name" value="the atp-binding cassette (abc) superfamily"/>
</dbReference>
<dbReference type="PROSITE" id="PS50893">
    <property type="entry name" value="ABC_TRANSPORTER_2"/>
    <property type="match status" value="1"/>
</dbReference>
<dbReference type="SUPFAM" id="SSF52540">
    <property type="entry name" value="P-loop containing nucleoside triphosphate hydrolases"/>
    <property type="match status" value="1"/>
</dbReference>
<dbReference type="CDD" id="cd03223">
    <property type="entry name" value="ABCD_peroxisomal_ALDP"/>
    <property type="match status" value="1"/>
</dbReference>
<evidence type="ECO:0000256" key="3">
    <source>
        <dbReference type="ARBA" id="ARBA00022448"/>
    </source>
</evidence>
<evidence type="ECO:0000256" key="9">
    <source>
        <dbReference type="SAM" id="Phobius"/>
    </source>
</evidence>
<dbReference type="SUPFAM" id="SSF90123">
    <property type="entry name" value="ABC transporter transmembrane region"/>
    <property type="match status" value="1"/>
</dbReference>
<feature type="transmembrane region" description="Helical" evidence="9">
    <location>
        <begin position="287"/>
        <end position="307"/>
    </location>
</feature>
<dbReference type="InterPro" id="IPR003593">
    <property type="entry name" value="AAA+_ATPase"/>
</dbReference>
<feature type="transmembrane region" description="Helical" evidence="9">
    <location>
        <begin position="142"/>
        <end position="165"/>
    </location>
</feature>
<dbReference type="InParanoid" id="I7LWG7"/>
<dbReference type="InterPro" id="IPR003439">
    <property type="entry name" value="ABC_transporter-like_ATP-bd"/>
</dbReference>
<evidence type="ECO:0000256" key="4">
    <source>
        <dbReference type="ARBA" id="ARBA00022692"/>
    </source>
</evidence>
<dbReference type="InterPro" id="IPR011527">
    <property type="entry name" value="ABC1_TM_dom"/>
</dbReference>
<evidence type="ECO:0000256" key="1">
    <source>
        <dbReference type="ARBA" id="ARBA00004585"/>
    </source>
</evidence>
<dbReference type="PANTHER" id="PTHR11384">
    <property type="entry name" value="ATP-BINDING CASSETTE, SUB-FAMILY D MEMBER"/>
    <property type="match status" value="1"/>
</dbReference>
<gene>
    <name evidence="12" type="ORF">TTHERM_00564120</name>
</gene>
<keyword evidence="13" id="KW-1185">Reference proteome</keyword>
<dbReference type="Gene3D" id="3.40.50.300">
    <property type="entry name" value="P-loop containing nucleotide triphosphate hydrolases"/>
    <property type="match status" value="1"/>
</dbReference>
<evidence type="ECO:0000313" key="12">
    <source>
        <dbReference type="EMBL" id="EAS01766.2"/>
    </source>
</evidence>
<dbReference type="PROSITE" id="PS00211">
    <property type="entry name" value="ABC_TRANSPORTER_1"/>
    <property type="match status" value="1"/>
</dbReference>
<evidence type="ECO:0000313" key="13">
    <source>
        <dbReference type="Proteomes" id="UP000009168"/>
    </source>
</evidence>
<keyword evidence="4 9" id="KW-0812">Transmembrane</keyword>
<accession>I7LWG7</accession>
<feature type="transmembrane region" description="Helical" evidence="9">
    <location>
        <begin position="186"/>
        <end position="203"/>
    </location>
</feature>
<dbReference type="OrthoDB" id="422637at2759"/>
<keyword evidence="3" id="KW-0813">Transport</keyword>
<feature type="domain" description="ABC transporter" evidence="10">
    <location>
        <begin position="505"/>
        <end position="717"/>
    </location>
</feature>
<protein>
    <submittedName>
        <fullName evidence="12">ABC transporter family protein</fullName>
    </submittedName>
</protein>
<comment type="similarity">
    <text evidence="2">Belongs to the ABC transporter superfamily. ABCD family. Peroxisomal fatty acyl CoA transporter (TC 3.A.1.203) subfamily.</text>
</comment>
<dbReference type="InterPro" id="IPR036640">
    <property type="entry name" value="ABC1_TM_sf"/>
</dbReference>
<dbReference type="GO" id="GO:0140359">
    <property type="term" value="F:ABC-type transporter activity"/>
    <property type="evidence" value="ECO:0007669"/>
    <property type="project" value="InterPro"/>
</dbReference>
<dbReference type="AlphaFoldDB" id="I7LWG7"/>
<dbReference type="PANTHER" id="PTHR11384:SF67">
    <property type="entry name" value="ATP-BINDING CASSETTE SUB-FAMILY D MEMBER 1"/>
    <property type="match status" value="1"/>
</dbReference>
<dbReference type="Proteomes" id="UP000009168">
    <property type="component" value="Unassembled WGS sequence"/>
</dbReference>
<dbReference type="FunFam" id="3.40.50.300:FF:000636">
    <property type="entry name" value="ATP-binding cassette sub-family D member 3"/>
    <property type="match status" value="1"/>
</dbReference>
<dbReference type="GO" id="GO:0042760">
    <property type="term" value="P:very long-chain fatty acid catabolic process"/>
    <property type="evidence" value="ECO:0007669"/>
    <property type="project" value="TreeGrafter"/>
</dbReference>
<evidence type="ECO:0000259" key="10">
    <source>
        <dbReference type="PROSITE" id="PS50893"/>
    </source>
</evidence>
<keyword evidence="5" id="KW-0547">Nucleotide-binding</keyword>
<keyword evidence="6" id="KW-0067">ATP-binding</keyword>
<dbReference type="SMART" id="SM00382">
    <property type="entry name" value="AAA"/>
    <property type="match status" value="1"/>
</dbReference>
<evidence type="ECO:0000256" key="5">
    <source>
        <dbReference type="ARBA" id="ARBA00022741"/>
    </source>
</evidence>
<feature type="domain" description="ABC transmembrane type-1" evidence="11">
    <location>
        <begin position="147"/>
        <end position="367"/>
    </location>
</feature>
<dbReference type="EMBL" id="GG662556">
    <property type="protein sequence ID" value="EAS01766.2"/>
    <property type="molecule type" value="Genomic_DNA"/>
</dbReference>
<evidence type="ECO:0000256" key="2">
    <source>
        <dbReference type="ARBA" id="ARBA00008575"/>
    </source>
</evidence>